<keyword evidence="2 4" id="KW-0694">RNA-binding</keyword>
<dbReference type="InterPro" id="IPR034880">
    <property type="entry name" value="LARP6_RRM"/>
</dbReference>
<dbReference type="EMBL" id="VSWD01000007">
    <property type="protein sequence ID" value="KAK3096660.1"/>
    <property type="molecule type" value="Genomic_DNA"/>
</dbReference>
<feature type="compositionally biased region" description="Basic and acidic residues" evidence="5">
    <location>
        <begin position="461"/>
        <end position="472"/>
    </location>
</feature>
<dbReference type="PROSITE" id="PS51938">
    <property type="entry name" value="SUZ_C"/>
    <property type="match status" value="1"/>
</dbReference>
<feature type="region of interest" description="Disordered" evidence="5">
    <location>
        <begin position="276"/>
        <end position="502"/>
    </location>
</feature>
<dbReference type="InterPro" id="IPR036390">
    <property type="entry name" value="WH_DNA-bd_sf"/>
</dbReference>
<dbReference type="InterPro" id="IPR024642">
    <property type="entry name" value="SUZ-C"/>
</dbReference>
<evidence type="ECO:0000259" key="6">
    <source>
        <dbReference type="PROSITE" id="PS50102"/>
    </source>
</evidence>
<dbReference type="Proteomes" id="UP001186944">
    <property type="component" value="Unassembled WGS sequence"/>
</dbReference>
<comment type="subcellular location">
    <subcellularLocation>
        <location evidence="1">Nucleus</location>
    </subcellularLocation>
</comment>
<organism evidence="9 10">
    <name type="scientific">Pinctada imbricata</name>
    <name type="common">Atlantic pearl-oyster</name>
    <name type="synonym">Pinctada martensii</name>
    <dbReference type="NCBI Taxonomy" id="66713"/>
    <lineage>
        <taxon>Eukaryota</taxon>
        <taxon>Metazoa</taxon>
        <taxon>Spiralia</taxon>
        <taxon>Lophotrochozoa</taxon>
        <taxon>Mollusca</taxon>
        <taxon>Bivalvia</taxon>
        <taxon>Autobranchia</taxon>
        <taxon>Pteriomorphia</taxon>
        <taxon>Pterioida</taxon>
        <taxon>Pterioidea</taxon>
        <taxon>Pteriidae</taxon>
        <taxon>Pinctada</taxon>
    </lineage>
</organism>
<sequence>MSEAYSPSNVPEIREELAETTTDQQSGETNENNVASSSPPAPNLRVDQLRVEDDGNSSMYTSEEEGGGSHDDGERGKSPEVEPEFVAPSDELKDKIINQVEFYFSDVNLLKDAFLLKHVRRNKQGYVSIKLITSFKKVKSLTKDYRVVAYSLRQSEKLEVNEEGRKVRRVDPLPEWDETTPSRSVVAVNLPMENPSIETVAELFSKCGEVSLIRILRPGKSVPQDVKKHASKHPEIGTTTCAVVEFEKHEAAQAACEQMNDTDNWRKGMRVVILATQKKKDKKKDKDGDDTGKEDDDHEDGNKDKRKKRREKRKKNRLDELADNDSSCYYSSGSEAEPSVQRKNHSSHGHGHPPLHKTLSPNYADQNRLSPNASPRSSPRSSPITSPRQQRRRNLHGKSPLADDHHSPSTSPKRSPQGSPDMGRKRYDNYSSGDSTPSSPWVQRRLKLAAQDKSPLAKEGSPGHEGKHRLLDMEGVIRQPRGPDDTIGFHLGRGKPRSSTFS</sequence>
<keyword evidence="3" id="KW-0539">Nucleus</keyword>
<dbReference type="PROSITE" id="PS50961">
    <property type="entry name" value="HTH_LA"/>
    <property type="match status" value="1"/>
</dbReference>
<feature type="compositionally biased region" description="Polar residues" evidence="5">
    <location>
        <begin position="324"/>
        <end position="334"/>
    </location>
</feature>
<dbReference type="CDD" id="cd12289">
    <property type="entry name" value="RRM_LARP6"/>
    <property type="match status" value="1"/>
</dbReference>
<accession>A0AA89C6E3</accession>
<dbReference type="PANTHER" id="PTHR22792:SF140">
    <property type="entry name" value="ACHILLES, ISOFORM A"/>
    <property type="match status" value="1"/>
</dbReference>
<dbReference type="FunFam" id="1.10.10.10:FF:000158">
    <property type="entry name" value="La ribonucleoprotein domain family member 7"/>
    <property type="match status" value="1"/>
</dbReference>
<dbReference type="Pfam" id="PF12901">
    <property type="entry name" value="SUZ-C"/>
    <property type="match status" value="1"/>
</dbReference>
<evidence type="ECO:0000256" key="2">
    <source>
        <dbReference type="ARBA" id="ARBA00022884"/>
    </source>
</evidence>
<dbReference type="SUPFAM" id="SSF46785">
    <property type="entry name" value="Winged helix' DNA-binding domain"/>
    <property type="match status" value="1"/>
</dbReference>
<comment type="caution">
    <text evidence="9">The sequence shown here is derived from an EMBL/GenBank/DDBJ whole genome shotgun (WGS) entry which is preliminary data.</text>
</comment>
<proteinExistence type="predicted"/>
<evidence type="ECO:0000259" key="8">
    <source>
        <dbReference type="PROSITE" id="PS51938"/>
    </source>
</evidence>
<evidence type="ECO:0000256" key="4">
    <source>
        <dbReference type="PROSITE-ProRule" id="PRU00332"/>
    </source>
</evidence>
<feature type="compositionally biased region" description="Polar residues" evidence="5">
    <location>
        <begin position="19"/>
        <end position="38"/>
    </location>
</feature>
<evidence type="ECO:0000256" key="5">
    <source>
        <dbReference type="SAM" id="MobiDB-lite"/>
    </source>
</evidence>
<evidence type="ECO:0008006" key="11">
    <source>
        <dbReference type="Google" id="ProtNLM"/>
    </source>
</evidence>
<dbReference type="CDD" id="cd08033">
    <property type="entry name" value="LARP_6"/>
    <property type="match status" value="1"/>
</dbReference>
<feature type="compositionally biased region" description="Basic residues" evidence="5">
    <location>
        <begin position="304"/>
        <end position="316"/>
    </location>
</feature>
<dbReference type="Gene3D" id="1.10.10.10">
    <property type="entry name" value="Winged helix-like DNA-binding domain superfamily/Winged helix DNA-binding domain"/>
    <property type="match status" value="1"/>
</dbReference>
<dbReference type="GO" id="GO:0003729">
    <property type="term" value="F:mRNA binding"/>
    <property type="evidence" value="ECO:0007669"/>
    <property type="project" value="TreeGrafter"/>
</dbReference>
<feature type="compositionally biased region" description="Polar residues" evidence="5">
    <location>
        <begin position="408"/>
        <end position="418"/>
    </location>
</feature>
<dbReference type="PANTHER" id="PTHR22792">
    <property type="entry name" value="LUPUS LA PROTEIN-RELATED"/>
    <property type="match status" value="1"/>
</dbReference>
<dbReference type="InterPro" id="IPR012677">
    <property type="entry name" value="Nucleotide-bd_a/b_plait_sf"/>
</dbReference>
<dbReference type="PRINTS" id="PR00302">
    <property type="entry name" value="LUPUSLA"/>
</dbReference>
<dbReference type="InterPro" id="IPR045180">
    <property type="entry name" value="La_dom_prot"/>
</dbReference>
<dbReference type="InterPro" id="IPR006630">
    <property type="entry name" value="La_HTH"/>
</dbReference>
<dbReference type="InterPro" id="IPR035979">
    <property type="entry name" value="RBD_domain_sf"/>
</dbReference>
<feature type="region of interest" description="Disordered" evidence="5">
    <location>
        <begin position="1"/>
        <end position="87"/>
    </location>
</feature>
<dbReference type="Pfam" id="PF05383">
    <property type="entry name" value="La"/>
    <property type="match status" value="1"/>
</dbReference>
<evidence type="ECO:0000313" key="9">
    <source>
        <dbReference type="EMBL" id="KAK3096660.1"/>
    </source>
</evidence>
<feature type="domain" description="RRM" evidence="6">
    <location>
        <begin position="183"/>
        <end position="278"/>
    </location>
</feature>
<dbReference type="GO" id="GO:0005634">
    <property type="term" value="C:nucleus"/>
    <property type="evidence" value="ECO:0007669"/>
    <property type="project" value="UniProtKB-SubCell"/>
</dbReference>
<evidence type="ECO:0000256" key="3">
    <source>
        <dbReference type="ARBA" id="ARBA00023242"/>
    </source>
</evidence>
<dbReference type="GO" id="GO:0006396">
    <property type="term" value="P:RNA processing"/>
    <property type="evidence" value="ECO:0007669"/>
    <property type="project" value="InterPro"/>
</dbReference>
<reference evidence="9" key="1">
    <citation type="submission" date="2019-08" db="EMBL/GenBank/DDBJ databases">
        <title>The improved chromosome-level genome for the pearl oyster Pinctada fucata martensii using PacBio sequencing and Hi-C.</title>
        <authorList>
            <person name="Zheng Z."/>
        </authorList>
    </citation>
    <scope>NUCLEOTIDE SEQUENCE</scope>
    <source>
        <strain evidence="9">ZZ-2019</strain>
        <tissue evidence="9">Adductor muscle</tissue>
    </source>
</reference>
<evidence type="ECO:0000259" key="7">
    <source>
        <dbReference type="PROSITE" id="PS50961"/>
    </source>
</evidence>
<feature type="compositionally biased region" description="Low complexity" evidence="5">
    <location>
        <begin position="368"/>
        <end position="388"/>
    </location>
</feature>
<dbReference type="SUPFAM" id="SSF54928">
    <property type="entry name" value="RNA-binding domain, RBD"/>
    <property type="match status" value="1"/>
</dbReference>
<evidence type="ECO:0000313" key="10">
    <source>
        <dbReference type="Proteomes" id="UP001186944"/>
    </source>
</evidence>
<protein>
    <recommendedName>
        <fullName evidence="11">La-related protein 6</fullName>
    </recommendedName>
</protein>
<dbReference type="GO" id="GO:1990904">
    <property type="term" value="C:ribonucleoprotein complex"/>
    <property type="evidence" value="ECO:0007669"/>
    <property type="project" value="InterPro"/>
</dbReference>
<feature type="compositionally biased region" description="Basic residues" evidence="5">
    <location>
        <begin position="342"/>
        <end position="355"/>
    </location>
</feature>
<gene>
    <name evidence="9" type="ORF">FSP39_002169</name>
</gene>
<dbReference type="InterPro" id="IPR000504">
    <property type="entry name" value="RRM_dom"/>
</dbReference>
<feature type="domain" description="HTH La-type RNA-binding" evidence="7">
    <location>
        <begin position="86"/>
        <end position="177"/>
    </location>
</feature>
<dbReference type="InterPro" id="IPR036388">
    <property type="entry name" value="WH-like_DNA-bd_sf"/>
</dbReference>
<feature type="compositionally biased region" description="Polar residues" evidence="5">
    <location>
        <begin position="429"/>
        <end position="441"/>
    </location>
</feature>
<keyword evidence="10" id="KW-1185">Reference proteome</keyword>
<dbReference type="AlphaFoldDB" id="A0AA89C6E3"/>
<name>A0AA89C6E3_PINIB</name>
<evidence type="ECO:0000256" key="1">
    <source>
        <dbReference type="ARBA" id="ARBA00004123"/>
    </source>
</evidence>
<feature type="compositionally biased region" description="Basic and acidic residues" evidence="5">
    <location>
        <begin position="67"/>
        <end position="80"/>
    </location>
</feature>
<dbReference type="PROSITE" id="PS50102">
    <property type="entry name" value="RRM"/>
    <property type="match status" value="1"/>
</dbReference>
<dbReference type="SMART" id="SM00715">
    <property type="entry name" value="LA"/>
    <property type="match status" value="1"/>
</dbReference>
<dbReference type="InterPro" id="IPR002344">
    <property type="entry name" value="Lupus_La"/>
</dbReference>
<dbReference type="Gene3D" id="3.30.70.330">
    <property type="match status" value="1"/>
</dbReference>
<feature type="domain" description="SUZ-C" evidence="8">
    <location>
        <begin position="436"/>
        <end position="493"/>
    </location>
</feature>